<dbReference type="Proteomes" id="UP000190675">
    <property type="component" value="Chromosome I"/>
</dbReference>
<organism evidence="1 2">
    <name type="scientific">Bradyrhizobium erythrophlei</name>
    <dbReference type="NCBI Taxonomy" id="1437360"/>
    <lineage>
        <taxon>Bacteria</taxon>
        <taxon>Pseudomonadati</taxon>
        <taxon>Pseudomonadota</taxon>
        <taxon>Alphaproteobacteria</taxon>
        <taxon>Hyphomicrobiales</taxon>
        <taxon>Nitrobacteraceae</taxon>
        <taxon>Bradyrhizobium</taxon>
    </lineage>
</organism>
<name>A0A1M5IUU5_9BRAD</name>
<dbReference type="RefSeq" id="WP_079565660.1">
    <property type="nucleotide sequence ID" value="NZ_LT670818.1"/>
</dbReference>
<evidence type="ECO:0000313" key="2">
    <source>
        <dbReference type="Proteomes" id="UP000190675"/>
    </source>
</evidence>
<protein>
    <recommendedName>
        <fullName evidence="3">DUF2867 domain-containing protein</fullName>
    </recommendedName>
</protein>
<dbReference type="InterPro" id="IPR021295">
    <property type="entry name" value="DUF2867"/>
</dbReference>
<gene>
    <name evidence="1" type="ORF">SAMN05444169_1800</name>
</gene>
<proteinExistence type="predicted"/>
<dbReference type="AlphaFoldDB" id="A0A1M5IUU5"/>
<dbReference type="OrthoDB" id="7058586at2"/>
<evidence type="ECO:0008006" key="3">
    <source>
        <dbReference type="Google" id="ProtNLM"/>
    </source>
</evidence>
<reference evidence="1 2" key="1">
    <citation type="submission" date="2016-11" db="EMBL/GenBank/DDBJ databases">
        <authorList>
            <person name="Jaros S."/>
            <person name="Januszkiewicz K."/>
            <person name="Wedrychowicz H."/>
        </authorList>
    </citation>
    <scope>NUCLEOTIDE SEQUENCE [LARGE SCALE GENOMIC DNA]</scope>
    <source>
        <strain evidence="1 2">GAS242</strain>
    </source>
</reference>
<sequence>MKVQEVTPNVDTAVWLAGAQFADAFRIAVDGPLDARIAAQRMMGRSPRWVEALLSLRNALVAPFGLKTSGAGEKSAGGLIGLFPVLSETPERLVAGFDDHHLDFRVVVDVFTSGGGQQVTATTLVRTNNWLGRIYLAIILPFHRLVVRSLLRQVAA</sequence>
<evidence type="ECO:0000313" key="1">
    <source>
        <dbReference type="EMBL" id="SHG31809.1"/>
    </source>
</evidence>
<dbReference type="Pfam" id="PF11066">
    <property type="entry name" value="DUF2867"/>
    <property type="match status" value="1"/>
</dbReference>
<accession>A0A1M5IUU5</accession>
<dbReference type="EMBL" id="LT670818">
    <property type="protein sequence ID" value="SHG31809.1"/>
    <property type="molecule type" value="Genomic_DNA"/>
</dbReference>